<proteinExistence type="predicted"/>
<dbReference type="PANTHER" id="PTHR43861:SF5">
    <property type="entry name" value="BLL5978 PROTEIN"/>
    <property type="match status" value="1"/>
</dbReference>
<dbReference type="InterPro" id="IPR029063">
    <property type="entry name" value="SAM-dependent_MTases_sf"/>
</dbReference>
<dbReference type="AlphaFoldDB" id="A0A0R0CTG1"/>
<comment type="caution">
    <text evidence="1">The sequence shown here is derived from an EMBL/GenBank/DDBJ whole genome shotgun (WGS) entry which is preliminary data.</text>
</comment>
<keyword evidence="2" id="KW-1185">Reference proteome</keyword>
<dbReference type="Gene3D" id="3.40.50.150">
    <property type="entry name" value="Vaccinia Virus protein VP39"/>
    <property type="match status" value="1"/>
</dbReference>
<gene>
    <name evidence="1" type="ORF">ABB27_05860</name>
</gene>
<accession>A0A0R0CTG1</accession>
<evidence type="ECO:0000313" key="2">
    <source>
        <dbReference type="Proteomes" id="UP000051863"/>
    </source>
</evidence>
<dbReference type="Proteomes" id="UP000051863">
    <property type="component" value="Unassembled WGS sequence"/>
</dbReference>
<dbReference type="SUPFAM" id="SSF53335">
    <property type="entry name" value="S-adenosyl-L-methionine-dependent methyltransferases"/>
    <property type="match status" value="1"/>
</dbReference>
<dbReference type="CDD" id="cd02440">
    <property type="entry name" value="AdoMet_MTases"/>
    <property type="match status" value="1"/>
</dbReference>
<sequence length="279" mass="30305">MMRTGLASWHRVCDHCSYEGSTLLVDIDVAGVRDVIDEAMREEGLNDLRKRNFATLESDLARRVTAAEEGRARMLDVGCAHGWFLEASHADFDVIGIEPDVRVADAAAARGLAIRSGFFPEALEADERFDVIVFNDVLEHIPDIGAALRACVERLQPGGWVVVNSPARTGVLYQLSVLMARLGLPASFDRMWQKGFPSPHVHYLDDVSIQAIAAHAGLTVADVSTLPSLSTRGLYARIRADRNVSFAKAAGVASVLTLASPALKMLPADIKVWMLRAGT</sequence>
<protein>
    <recommendedName>
        <fullName evidence="3">Methyltransferase type 12</fullName>
    </recommendedName>
</protein>
<dbReference type="PANTHER" id="PTHR43861">
    <property type="entry name" value="TRANS-ACONITATE 2-METHYLTRANSFERASE-RELATED"/>
    <property type="match status" value="1"/>
</dbReference>
<name>A0A0R0CTG1_9GAMM</name>
<dbReference type="PATRIC" id="fig|405446.3.peg.500"/>
<evidence type="ECO:0008006" key="3">
    <source>
        <dbReference type="Google" id="ProtNLM"/>
    </source>
</evidence>
<evidence type="ECO:0000313" key="1">
    <source>
        <dbReference type="EMBL" id="KRG69383.1"/>
    </source>
</evidence>
<dbReference type="EMBL" id="LDJJ01000017">
    <property type="protein sequence ID" value="KRG69383.1"/>
    <property type="molecule type" value="Genomic_DNA"/>
</dbReference>
<dbReference type="Pfam" id="PF13489">
    <property type="entry name" value="Methyltransf_23"/>
    <property type="match status" value="1"/>
</dbReference>
<reference evidence="1 2" key="1">
    <citation type="submission" date="2015-05" db="EMBL/GenBank/DDBJ databases">
        <title>Genome sequencing and analysis of members of genus Stenotrophomonas.</title>
        <authorList>
            <person name="Patil P.P."/>
            <person name="Midha S."/>
            <person name="Patil P.B."/>
        </authorList>
    </citation>
    <scope>NUCLEOTIDE SEQUENCE [LARGE SCALE GENOMIC DNA]</scope>
    <source>
        <strain evidence="1 2">DSM 18941</strain>
    </source>
</reference>
<organism evidence="1 2">
    <name type="scientific">Stenotrophomonas terrae</name>
    <dbReference type="NCBI Taxonomy" id="405446"/>
    <lineage>
        <taxon>Bacteria</taxon>
        <taxon>Pseudomonadati</taxon>
        <taxon>Pseudomonadota</taxon>
        <taxon>Gammaproteobacteria</taxon>
        <taxon>Lysobacterales</taxon>
        <taxon>Lysobacteraceae</taxon>
        <taxon>Stenotrophomonas</taxon>
    </lineage>
</organism>